<dbReference type="CDD" id="cd00383">
    <property type="entry name" value="trans_reg_C"/>
    <property type="match status" value="1"/>
</dbReference>
<dbReference type="GO" id="GO:0006355">
    <property type="term" value="P:regulation of DNA-templated transcription"/>
    <property type="evidence" value="ECO:0007669"/>
    <property type="project" value="InterPro"/>
</dbReference>
<dbReference type="Pfam" id="PF00072">
    <property type="entry name" value="Response_reg"/>
    <property type="match status" value="1"/>
</dbReference>
<protein>
    <submittedName>
        <fullName evidence="10">DNA-binding response regulator</fullName>
    </submittedName>
</protein>
<reference evidence="10 11" key="1">
    <citation type="submission" date="2018-01" db="EMBL/GenBank/DDBJ databases">
        <title>The draft genome sequence of Halioglobus japonicus S1-36.</title>
        <authorList>
            <person name="Du Z.-J."/>
            <person name="Shi M.-J."/>
        </authorList>
    </citation>
    <scope>NUCLEOTIDE SEQUENCE [LARGE SCALE GENOMIC DNA]</scope>
    <source>
        <strain evidence="10 11">S1-36</strain>
    </source>
</reference>
<evidence type="ECO:0000259" key="9">
    <source>
        <dbReference type="PROSITE" id="PS51755"/>
    </source>
</evidence>
<evidence type="ECO:0000259" key="8">
    <source>
        <dbReference type="PROSITE" id="PS50110"/>
    </source>
</evidence>
<evidence type="ECO:0000256" key="2">
    <source>
        <dbReference type="ARBA" id="ARBA00023012"/>
    </source>
</evidence>
<dbReference type="EMBL" id="PKUR01000001">
    <property type="protein sequence ID" value="PLW87284.1"/>
    <property type="molecule type" value="Genomic_DNA"/>
</dbReference>
<evidence type="ECO:0000313" key="11">
    <source>
        <dbReference type="Proteomes" id="UP000235162"/>
    </source>
</evidence>
<dbReference type="PANTHER" id="PTHR48111:SF22">
    <property type="entry name" value="REGULATOR OF RPOS"/>
    <property type="match status" value="1"/>
</dbReference>
<evidence type="ECO:0000256" key="1">
    <source>
        <dbReference type="ARBA" id="ARBA00022553"/>
    </source>
</evidence>
<dbReference type="InterPro" id="IPR011006">
    <property type="entry name" value="CheY-like_superfamily"/>
</dbReference>
<accession>A0AAP8SP95</accession>
<dbReference type="RefSeq" id="WP_084200636.1">
    <property type="nucleotide sequence ID" value="NZ_BMYL01000001.1"/>
</dbReference>
<keyword evidence="11" id="KW-1185">Reference proteome</keyword>
<dbReference type="Gene3D" id="3.40.50.2300">
    <property type="match status" value="1"/>
</dbReference>
<keyword evidence="5" id="KW-0804">Transcription</keyword>
<dbReference type="GO" id="GO:0000976">
    <property type="term" value="F:transcription cis-regulatory region binding"/>
    <property type="evidence" value="ECO:0007669"/>
    <property type="project" value="TreeGrafter"/>
</dbReference>
<evidence type="ECO:0000313" key="10">
    <source>
        <dbReference type="EMBL" id="PLW87284.1"/>
    </source>
</evidence>
<evidence type="ECO:0000256" key="5">
    <source>
        <dbReference type="ARBA" id="ARBA00023163"/>
    </source>
</evidence>
<dbReference type="PROSITE" id="PS50110">
    <property type="entry name" value="RESPONSE_REGULATORY"/>
    <property type="match status" value="1"/>
</dbReference>
<dbReference type="PANTHER" id="PTHR48111">
    <property type="entry name" value="REGULATOR OF RPOS"/>
    <property type="match status" value="1"/>
</dbReference>
<dbReference type="SMART" id="SM00862">
    <property type="entry name" value="Trans_reg_C"/>
    <property type="match status" value="1"/>
</dbReference>
<dbReference type="AlphaFoldDB" id="A0AAP8SP95"/>
<dbReference type="Pfam" id="PF00486">
    <property type="entry name" value="Trans_reg_C"/>
    <property type="match status" value="1"/>
</dbReference>
<dbReference type="GO" id="GO:0000156">
    <property type="term" value="F:phosphorelay response regulator activity"/>
    <property type="evidence" value="ECO:0007669"/>
    <property type="project" value="TreeGrafter"/>
</dbReference>
<evidence type="ECO:0000256" key="7">
    <source>
        <dbReference type="PROSITE-ProRule" id="PRU01091"/>
    </source>
</evidence>
<keyword evidence="2" id="KW-0902">Two-component regulatory system</keyword>
<dbReference type="InterPro" id="IPR001867">
    <property type="entry name" value="OmpR/PhoB-type_DNA-bd"/>
</dbReference>
<dbReference type="GO" id="GO:0005829">
    <property type="term" value="C:cytosol"/>
    <property type="evidence" value="ECO:0007669"/>
    <property type="project" value="TreeGrafter"/>
</dbReference>
<feature type="modified residue" description="4-aspartylphosphate" evidence="6">
    <location>
        <position position="51"/>
    </location>
</feature>
<evidence type="ECO:0000256" key="6">
    <source>
        <dbReference type="PROSITE-ProRule" id="PRU00169"/>
    </source>
</evidence>
<dbReference type="InterPro" id="IPR001789">
    <property type="entry name" value="Sig_transdc_resp-reg_receiver"/>
</dbReference>
<sequence length="225" mass="25109">MKLLLIEDNTTIAGQLVTFFEGLGWAVDYADTGERGLALARGGVFDVLLLDLNLPDIDGLEVCRTLKAELDYNLPVLMLTARDAFADKASGYGEGADDYVTKPFDLRELRLRCEALGRRHALHKTSEIYLGELTLAAKSQEAWRNDVPLKLTQVGFRILLLLAEAYPEAVTRSQLMHHLWGDDPPDSDALRSHIYSLRNALDKPFSTSMLKTLPNIGYRLVCDES</sequence>
<dbReference type="GO" id="GO:0032993">
    <property type="term" value="C:protein-DNA complex"/>
    <property type="evidence" value="ECO:0007669"/>
    <property type="project" value="TreeGrafter"/>
</dbReference>
<keyword evidence="4 7" id="KW-0238">DNA-binding</keyword>
<gene>
    <name evidence="10" type="ORF">C0029_01420</name>
</gene>
<name>A0AAP8SP95_9GAMM</name>
<evidence type="ECO:0000256" key="3">
    <source>
        <dbReference type="ARBA" id="ARBA00023015"/>
    </source>
</evidence>
<dbReference type="PROSITE" id="PS51755">
    <property type="entry name" value="OMPR_PHOB"/>
    <property type="match status" value="1"/>
</dbReference>
<dbReference type="InterPro" id="IPR039420">
    <property type="entry name" value="WalR-like"/>
</dbReference>
<keyword evidence="1 6" id="KW-0597">Phosphoprotein</keyword>
<keyword evidence="3" id="KW-0805">Transcription regulation</keyword>
<dbReference type="Gene3D" id="6.10.250.690">
    <property type="match status" value="1"/>
</dbReference>
<dbReference type="InterPro" id="IPR036388">
    <property type="entry name" value="WH-like_DNA-bd_sf"/>
</dbReference>
<dbReference type="KEGG" id="hja:BST95_16790"/>
<dbReference type="Proteomes" id="UP000235162">
    <property type="component" value="Unassembled WGS sequence"/>
</dbReference>
<organism evidence="10 11">
    <name type="scientific">Halioglobus japonicus</name>
    <dbReference type="NCBI Taxonomy" id="930805"/>
    <lineage>
        <taxon>Bacteria</taxon>
        <taxon>Pseudomonadati</taxon>
        <taxon>Pseudomonadota</taxon>
        <taxon>Gammaproteobacteria</taxon>
        <taxon>Cellvibrionales</taxon>
        <taxon>Halieaceae</taxon>
        <taxon>Halioglobus</taxon>
    </lineage>
</organism>
<feature type="DNA-binding region" description="OmpR/PhoB-type" evidence="7">
    <location>
        <begin position="125"/>
        <end position="222"/>
    </location>
</feature>
<comment type="caution">
    <text evidence="10">The sequence shown here is derived from an EMBL/GenBank/DDBJ whole genome shotgun (WGS) entry which is preliminary data.</text>
</comment>
<proteinExistence type="predicted"/>
<dbReference type="SUPFAM" id="SSF52172">
    <property type="entry name" value="CheY-like"/>
    <property type="match status" value="1"/>
</dbReference>
<evidence type="ECO:0000256" key="4">
    <source>
        <dbReference type="ARBA" id="ARBA00023125"/>
    </source>
</evidence>
<dbReference type="Gene3D" id="1.10.10.10">
    <property type="entry name" value="Winged helix-like DNA-binding domain superfamily/Winged helix DNA-binding domain"/>
    <property type="match status" value="1"/>
</dbReference>
<feature type="domain" description="OmpR/PhoB-type" evidence="9">
    <location>
        <begin position="125"/>
        <end position="222"/>
    </location>
</feature>
<dbReference type="SMART" id="SM00448">
    <property type="entry name" value="REC"/>
    <property type="match status" value="1"/>
</dbReference>
<feature type="domain" description="Response regulatory" evidence="8">
    <location>
        <begin position="2"/>
        <end position="117"/>
    </location>
</feature>